<comment type="caution">
    <text evidence="1">The sequence shown here is derived from an EMBL/GenBank/DDBJ whole genome shotgun (WGS) entry which is preliminary data.</text>
</comment>
<protein>
    <submittedName>
        <fullName evidence="1">Uncharacterized protein</fullName>
    </submittedName>
</protein>
<name>A0ACB9ZXJ8_CATRO</name>
<keyword evidence="2" id="KW-1185">Reference proteome</keyword>
<organism evidence="1 2">
    <name type="scientific">Catharanthus roseus</name>
    <name type="common">Madagascar periwinkle</name>
    <name type="synonym">Vinca rosea</name>
    <dbReference type="NCBI Taxonomy" id="4058"/>
    <lineage>
        <taxon>Eukaryota</taxon>
        <taxon>Viridiplantae</taxon>
        <taxon>Streptophyta</taxon>
        <taxon>Embryophyta</taxon>
        <taxon>Tracheophyta</taxon>
        <taxon>Spermatophyta</taxon>
        <taxon>Magnoliopsida</taxon>
        <taxon>eudicotyledons</taxon>
        <taxon>Gunneridae</taxon>
        <taxon>Pentapetalae</taxon>
        <taxon>asterids</taxon>
        <taxon>lamiids</taxon>
        <taxon>Gentianales</taxon>
        <taxon>Apocynaceae</taxon>
        <taxon>Rauvolfioideae</taxon>
        <taxon>Vinceae</taxon>
        <taxon>Catharanthinae</taxon>
        <taxon>Catharanthus</taxon>
    </lineage>
</organism>
<dbReference type="EMBL" id="CM044707">
    <property type="protein sequence ID" value="KAI5653352.1"/>
    <property type="molecule type" value="Genomic_DNA"/>
</dbReference>
<gene>
    <name evidence="1" type="ORF">M9H77_30539</name>
</gene>
<accession>A0ACB9ZXJ8</accession>
<dbReference type="Proteomes" id="UP001060085">
    <property type="component" value="Linkage Group LG07"/>
</dbReference>
<proteinExistence type="predicted"/>
<reference evidence="2" key="1">
    <citation type="journal article" date="2023" name="Nat. Plants">
        <title>Single-cell RNA sequencing provides a high-resolution roadmap for understanding the multicellular compartmentation of specialized metabolism.</title>
        <authorList>
            <person name="Sun S."/>
            <person name="Shen X."/>
            <person name="Li Y."/>
            <person name="Li Y."/>
            <person name="Wang S."/>
            <person name="Li R."/>
            <person name="Zhang H."/>
            <person name="Shen G."/>
            <person name="Guo B."/>
            <person name="Wei J."/>
            <person name="Xu J."/>
            <person name="St-Pierre B."/>
            <person name="Chen S."/>
            <person name="Sun C."/>
        </authorList>
    </citation>
    <scope>NUCLEOTIDE SEQUENCE [LARGE SCALE GENOMIC DNA]</scope>
</reference>
<evidence type="ECO:0000313" key="2">
    <source>
        <dbReference type="Proteomes" id="UP001060085"/>
    </source>
</evidence>
<evidence type="ECO:0000313" key="1">
    <source>
        <dbReference type="EMBL" id="KAI5653352.1"/>
    </source>
</evidence>
<sequence>MVSKRNINNVTNGHLPTQSHQEGNSDSTRMNLNETSRFMQESIEGLAREFQSVARDVKELKRGKSSSTMEQRVGDNLGGFYSPYQQMPYDNLPPYRYHDSPLQNSYPFHEGGCQGRQHIIGGRRGGLGARGYNRPQEEVPKYEAW</sequence>